<gene>
    <name evidence="3" type="ORF">MB14_12620</name>
</gene>
<accession>A0A150XRU2</accession>
<evidence type="ECO:0000259" key="2">
    <source>
        <dbReference type="Pfam" id="PF02517"/>
    </source>
</evidence>
<feature type="transmembrane region" description="Helical" evidence="1">
    <location>
        <begin position="12"/>
        <end position="30"/>
    </location>
</feature>
<organism evidence="3 4">
    <name type="scientific">Roseivirga ehrenbergii (strain DSM 102268 / JCM 13514 / KCTC 12282 / NCIMB 14502 / KMM 6017)</name>
    <dbReference type="NCBI Taxonomy" id="279360"/>
    <lineage>
        <taxon>Bacteria</taxon>
        <taxon>Pseudomonadati</taxon>
        <taxon>Bacteroidota</taxon>
        <taxon>Cytophagia</taxon>
        <taxon>Cytophagales</taxon>
        <taxon>Roseivirgaceae</taxon>
        <taxon>Roseivirga</taxon>
    </lineage>
</organism>
<feature type="transmembrane region" description="Helical" evidence="1">
    <location>
        <begin position="72"/>
        <end position="88"/>
    </location>
</feature>
<dbReference type="OrthoDB" id="821236at2"/>
<comment type="caution">
    <text evidence="3">The sequence shown here is derived from an EMBL/GenBank/DDBJ whole genome shotgun (WGS) entry which is preliminary data.</text>
</comment>
<feature type="domain" description="CAAX prenyl protease 2/Lysostaphin resistance protein A-like" evidence="2">
    <location>
        <begin position="48"/>
        <end position="183"/>
    </location>
</feature>
<name>A0A150XRU2_ROSEK</name>
<dbReference type="RefSeq" id="WP_062588353.1">
    <property type="nucleotide sequence ID" value="NZ_LQZQ01000002.1"/>
</dbReference>
<dbReference type="InterPro" id="IPR003675">
    <property type="entry name" value="Rce1/LyrA-like_dom"/>
</dbReference>
<evidence type="ECO:0000313" key="3">
    <source>
        <dbReference type="EMBL" id="KYG81433.1"/>
    </source>
</evidence>
<dbReference type="AlphaFoldDB" id="A0A150XRU2"/>
<dbReference type="GO" id="GO:0080120">
    <property type="term" value="P:CAAX-box protein maturation"/>
    <property type="evidence" value="ECO:0007669"/>
    <property type="project" value="UniProtKB-ARBA"/>
</dbReference>
<feature type="transmembrane region" description="Helical" evidence="1">
    <location>
        <begin position="173"/>
        <end position="194"/>
    </location>
</feature>
<keyword evidence="1" id="KW-0812">Transmembrane</keyword>
<reference evidence="3" key="1">
    <citation type="submission" date="2016-01" db="EMBL/GenBank/DDBJ databases">
        <title>Genome sequencing of Roseivirga ehrenbergii KMM 6017.</title>
        <authorList>
            <person name="Selvaratnam C."/>
            <person name="Thevarajoo S."/>
            <person name="Goh K.M."/>
            <person name="Ee R."/>
            <person name="Chan K.-G."/>
            <person name="Chong C.S."/>
        </authorList>
    </citation>
    <scope>NUCLEOTIDE SEQUENCE [LARGE SCALE GENOMIC DNA]</scope>
    <source>
        <strain evidence="3">KMM 6017</strain>
    </source>
</reference>
<evidence type="ECO:0000256" key="1">
    <source>
        <dbReference type="SAM" id="Phobius"/>
    </source>
</evidence>
<feature type="transmembrane region" description="Helical" evidence="1">
    <location>
        <begin position="120"/>
        <end position="137"/>
    </location>
</feature>
<feature type="transmembrane region" description="Helical" evidence="1">
    <location>
        <begin position="94"/>
        <end position="113"/>
    </location>
</feature>
<dbReference type="EMBL" id="LQZQ01000002">
    <property type="protein sequence ID" value="KYG81433.1"/>
    <property type="molecule type" value="Genomic_DNA"/>
</dbReference>
<keyword evidence="4" id="KW-1185">Reference proteome</keyword>
<dbReference type="STRING" id="279360.MB14_12620"/>
<dbReference type="GO" id="GO:0004175">
    <property type="term" value="F:endopeptidase activity"/>
    <property type="evidence" value="ECO:0007669"/>
    <property type="project" value="UniProtKB-ARBA"/>
</dbReference>
<feature type="transmembrane region" description="Helical" evidence="1">
    <location>
        <begin position="149"/>
        <end position="166"/>
    </location>
</feature>
<proteinExistence type="predicted"/>
<keyword evidence="1" id="KW-0472">Membrane</keyword>
<feature type="transmembrane region" description="Helical" evidence="1">
    <location>
        <begin position="42"/>
        <end position="60"/>
    </location>
</feature>
<dbReference type="Pfam" id="PF02517">
    <property type="entry name" value="Rce1-like"/>
    <property type="match status" value="1"/>
</dbReference>
<dbReference type="Proteomes" id="UP000075583">
    <property type="component" value="Unassembled WGS sequence"/>
</dbReference>
<evidence type="ECO:0000313" key="4">
    <source>
        <dbReference type="Proteomes" id="UP000075583"/>
    </source>
</evidence>
<keyword evidence="1" id="KW-1133">Transmembrane helix</keyword>
<protein>
    <recommendedName>
        <fullName evidence="2">CAAX prenyl protease 2/Lysostaphin resistance protein A-like domain-containing protein</fullName>
    </recommendedName>
</protein>
<sequence>MIKQIFSQRNFNWALKTGIISLALGIVILITSSENITPENFGGFSFELFFFIAVLFAPILEEVTFRGQHSTNNTIKIVSLIAIILVTISQYSQWLNFTLGIALIMVILLARTGRLSQPKYLPTYIILNSVLFALVHLSEGEFGLNTDTFLTFIQLGSGLICNWICLNFKLRNAIYFHMSWNFVLLSTLFIGLQFPTNEKTVKETKHGILSYEQVPYYDGIPSKTNINSEQITLEGQDIEGLLKYLEIADKRKSADNFLINAPFFRFNLKYTSKYDTIFYQDFFEALQSEELITLAKKPKNNLK</sequence>